<evidence type="ECO:0000256" key="10">
    <source>
        <dbReference type="RuleBase" id="RU000488"/>
    </source>
</evidence>
<dbReference type="AlphaFoldDB" id="A0AA35JI32"/>
<accession>A0AA35JI32</accession>
<evidence type="ECO:0000256" key="7">
    <source>
        <dbReference type="ARBA" id="ARBA00023128"/>
    </source>
</evidence>
<evidence type="ECO:0000256" key="5">
    <source>
        <dbReference type="ARBA" id="ARBA00022792"/>
    </source>
</evidence>
<evidence type="ECO:0000256" key="2">
    <source>
        <dbReference type="ARBA" id="ARBA00022448"/>
    </source>
</evidence>
<evidence type="ECO:0000313" key="11">
    <source>
        <dbReference type="EMBL" id="CAI4062926.1"/>
    </source>
</evidence>
<dbReference type="InterPro" id="IPR018108">
    <property type="entry name" value="MCP_transmembrane"/>
</dbReference>
<dbReference type="GO" id="GO:0055085">
    <property type="term" value="P:transmembrane transport"/>
    <property type="evidence" value="ECO:0007669"/>
    <property type="project" value="InterPro"/>
</dbReference>
<evidence type="ECO:0000256" key="6">
    <source>
        <dbReference type="ARBA" id="ARBA00022989"/>
    </source>
</evidence>
<sequence length="316" mass="34903">MFKEEDSLRKGQYVAVWKTLLAGAVSGLLARTVTAPMDTIKIRLQLTPANGMKPFGSQVLEVAKGMIKNEGIRAFWKGNIPGSLLYVTYGAGQFSSYSFYNTCLEPFGLGARLHSLVVGALAGMTSSLLSYPFDVLRTRLVANNQMQSMTITREVRDIWKLEGLPGFFKGSIASMATITATASITFGVYETIKIYCDENENTATTTAGKKWKLSALNHSAGTIGGVVAKISTFPLETVRRRMQFMNSKHLERFSKHSDVYGSYRGSGFARIGLQILKQEGVTSLYRGILVALSKTIPTTYVSFWGYETAMHYLRRC</sequence>
<reference evidence="11" key="1">
    <citation type="submission" date="2022-10" db="EMBL/GenBank/DDBJ databases">
        <authorList>
            <person name="Byrne P K."/>
        </authorList>
    </citation>
    <scope>NUCLEOTIDE SEQUENCE</scope>
    <source>
        <strain evidence="11">CBS7001</strain>
    </source>
</reference>
<keyword evidence="4" id="KW-0677">Repeat</keyword>
<evidence type="ECO:0000256" key="9">
    <source>
        <dbReference type="PROSITE-ProRule" id="PRU00282"/>
    </source>
</evidence>
<proteinExistence type="inferred from homology"/>
<gene>
    <name evidence="11" type="primary">SUVC07G3300</name>
    <name evidence="11" type="ORF">SUVC_07G3300</name>
</gene>
<protein>
    <recommendedName>
        <fullName evidence="13">Mitochondrial thiamine pyrophosphate carrier 1</fullName>
    </recommendedName>
</protein>
<comment type="similarity">
    <text evidence="10">Belongs to the mitochondrial carrier (TC 2.A.29) family.</text>
</comment>
<keyword evidence="2 10" id="KW-0813">Transport</keyword>
<keyword evidence="5" id="KW-0999">Mitochondrion inner membrane</keyword>
<dbReference type="Gene3D" id="1.50.40.10">
    <property type="entry name" value="Mitochondrial carrier domain"/>
    <property type="match status" value="1"/>
</dbReference>
<dbReference type="GO" id="GO:0005743">
    <property type="term" value="C:mitochondrial inner membrane"/>
    <property type="evidence" value="ECO:0007669"/>
    <property type="project" value="UniProtKB-SubCell"/>
</dbReference>
<dbReference type="Pfam" id="PF00153">
    <property type="entry name" value="Mito_carr"/>
    <property type="match status" value="3"/>
</dbReference>
<keyword evidence="8 9" id="KW-0472">Membrane</keyword>
<feature type="repeat" description="Solcar" evidence="9">
    <location>
        <begin position="110"/>
        <end position="195"/>
    </location>
</feature>
<evidence type="ECO:0008006" key="13">
    <source>
        <dbReference type="Google" id="ProtNLM"/>
    </source>
</evidence>
<dbReference type="PROSITE" id="PS50920">
    <property type="entry name" value="SOLCAR"/>
    <property type="match status" value="3"/>
</dbReference>
<evidence type="ECO:0000256" key="3">
    <source>
        <dbReference type="ARBA" id="ARBA00022692"/>
    </source>
</evidence>
<feature type="repeat" description="Solcar" evidence="9">
    <location>
        <begin position="14"/>
        <end position="103"/>
    </location>
</feature>
<dbReference type="InterPro" id="IPR023395">
    <property type="entry name" value="MCP_dom_sf"/>
</dbReference>
<dbReference type="SUPFAM" id="SSF103506">
    <property type="entry name" value="Mitochondrial carrier"/>
    <property type="match status" value="1"/>
</dbReference>
<keyword evidence="7" id="KW-0496">Mitochondrion</keyword>
<dbReference type="EMBL" id="OX365918">
    <property type="protein sequence ID" value="CAI4062926.1"/>
    <property type="molecule type" value="Genomic_DNA"/>
</dbReference>
<dbReference type="PRINTS" id="PR00926">
    <property type="entry name" value="MITOCARRIER"/>
</dbReference>
<keyword evidence="3 9" id="KW-0812">Transmembrane</keyword>
<evidence type="ECO:0000256" key="4">
    <source>
        <dbReference type="ARBA" id="ARBA00022737"/>
    </source>
</evidence>
<name>A0AA35JI32_SACUV</name>
<dbReference type="PANTHER" id="PTHR24089">
    <property type="entry name" value="SOLUTE CARRIER FAMILY 25"/>
    <property type="match status" value="1"/>
</dbReference>
<evidence type="ECO:0000256" key="8">
    <source>
        <dbReference type="ARBA" id="ARBA00023136"/>
    </source>
</evidence>
<organism evidence="11 12">
    <name type="scientific">Saccharomyces uvarum</name>
    <name type="common">Yeast</name>
    <name type="synonym">Saccharomyces bayanus var. uvarum</name>
    <dbReference type="NCBI Taxonomy" id="230603"/>
    <lineage>
        <taxon>Eukaryota</taxon>
        <taxon>Fungi</taxon>
        <taxon>Dikarya</taxon>
        <taxon>Ascomycota</taxon>
        <taxon>Saccharomycotina</taxon>
        <taxon>Saccharomycetes</taxon>
        <taxon>Saccharomycetales</taxon>
        <taxon>Saccharomycetaceae</taxon>
        <taxon>Saccharomyces</taxon>
    </lineage>
</organism>
<feature type="repeat" description="Solcar" evidence="9">
    <location>
        <begin position="212"/>
        <end position="312"/>
    </location>
</feature>
<dbReference type="InterPro" id="IPR002067">
    <property type="entry name" value="MCP"/>
</dbReference>
<dbReference type="Proteomes" id="UP001162090">
    <property type="component" value="Chromosome 7"/>
</dbReference>
<evidence type="ECO:0000313" key="12">
    <source>
        <dbReference type="Proteomes" id="UP001162090"/>
    </source>
</evidence>
<comment type="subcellular location">
    <subcellularLocation>
        <location evidence="1">Mitochondrion inner membrane</location>
        <topology evidence="1">Multi-pass membrane protein</topology>
    </subcellularLocation>
</comment>
<evidence type="ECO:0000256" key="1">
    <source>
        <dbReference type="ARBA" id="ARBA00004448"/>
    </source>
</evidence>
<keyword evidence="6" id="KW-1133">Transmembrane helix</keyword>